<protein>
    <recommendedName>
        <fullName evidence="4">Plant basic secretory protein</fullName>
    </recommendedName>
</protein>
<name>A0AAV5GLG8_9BASI</name>
<sequence length="164" mass="18136">MSYLEGVLSRSNGDVKRVEHEIDGVLTHELVHAFQYDARGSLPGGLVEGIADWVRGGAGLAPPHWREQPGECDRWDAGYERTGFFLSFLSRHFRDPLLVPKINLAARSDTWDDGALLRRVLGGEDVEELWALYKRTFGDKDQGTDDAPAPVPTHGARSGYGVGY</sequence>
<dbReference type="Proteomes" id="UP001342314">
    <property type="component" value="Unassembled WGS sequence"/>
</dbReference>
<evidence type="ECO:0000256" key="1">
    <source>
        <dbReference type="SAM" id="MobiDB-lite"/>
    </source>
</evidence>
<dbReference type="Pfam" id="PF04450">
    <property type="entry name" value="BSP"/>
    <property type="match status" value="1"/>
</dbReference>
<dbReference type="InterPro" id="IPR007541">
    <property type="entry name" value="Uncharacterised_BSP"/>
</dbReference>
<organism evidence="2 3">
    <name type="scientific">Rhodotorula paludigena</name>
    <dbReference type="NCBI Taxonomy" id="86838"/>
    <lineage>
        <taxon>Eukaryota</taxon>
        <taxon>Fungi</taxon>
        <taxon>Dikarya</taxon>
        <taxon>Basidiomycota</taxon>
        <taxon>Pucciniomycotina</taxon>
        <taxon>Microbotryomycetes</taxon>
        <taxon>Sporidiobolales</taxon>
        <taxon>Sporidiobolaceae</taxon>
        <taxon>Rhodotorula</taxon>
    </lineage>
</organism>
<proteinExistence type="predicted"/>
<dbReference type="PANTHER" id="PTHR33321">
    <property type="match status" value="1"/>
</dbReference>
<comment type="caution">
    <text evidence="2">The sequence shown here is derived from an EMBL/GenBank/DDBJ whole genome shotgun (WGS) entry which is preliminary data.</text>
</comment>
<feature type="region of interest" description="Disordered" evidence="1">
    <location>
        <begin position="141"/>
        <end position="164"/>
    </location>
</feature>
<accession>A0AAV5GLG8</accession>
<evidence type="ECO:0000313" key="2">
    <source>
        <dbReference type="EMBL" id="GJN89513.1"/>
    </source>
</evidence>
<dbReference type="PANTHER" id="PTHR33321:SF12">
    <property type="entry name" value="PLANT BASIC SECRETORY PROTEIN (BSP) FAMILY PROTEIN"/>
    <property type="match status" value="1"/>
</dbReference>
<gene>
    <name evidence="2" type="ORF">Rhopal_002500-T1</name>
</gene>
<keyword evidence="3" id="KW-1185">Reference proteome</keyword>
<reference evidence="2 3" key="1">
    <citation type="submission" date="2021-12" db="EMBL/GenBank/DDBJ databases">
        <title>High titer production of polyol ester of fatty acids by Rhodotorula paludigena BS15 towards product separation-free biomass refinery.</title>
        <authorList>
            <person name="Mano J."/>
            <person name="Ono H."/>
            <person name="Tanaka T."/>
            <person name="Naito K."/>
            <person name="Sushida H."/>
            <person name="Ike M."/>
            <person name="Tokuyasu K."/>
            <person name="Kitaoka M."/>
        </authorList>
    </citation>
    <scope>NUCLEOTIDE SEQUENCE [LARGE SCALE GENOMIC DNA]</scope>
    <source>
        <strain evidence="2 3">BS15</strain>
    </source>
</reference>
<dbReference type="EMBL" id="BQKY01000005">
    <property type="protein sequence ID" value="GJN89513.1"/>
    <property type="molecule type" value="Genomic_DNA"/>
</dbReference>
<dbReference type="AlphaFoldDB" id="A0AAV5GLG8"/>
<evidence type="ECO:0008006" key="4">
    <source>
        <dbReference type="Google" id="ProtNLM"/>
    </source>
</evidence>
<evidence type="ECO:0000313" key="3">
    <source>
        <dbReference type="Proteomes" id="UP001342314"/>
    </source>
</evidence>